<keyword evidence="6" id="KW-0282">Flagellum</keyword>
<keyword evidence="3" id="KW-0963">Cytoplasm</keyword>
<dbReference type="NCBIfam" id="TIGR00208">
    <property type="entry name" value="fliS"/>
    <property type="match status" value="1"/>
</dbReference>
<evidence type="ECO:0000313" key="7">
    <source>
        <dbReference type="Proteomes" id="UP000319732"/>
    </source>
</evidence>
<dbReference type="GO" id="GO:0071973">
    <property type="term" value="P:bacterial-type flagellum-dependent cell motility"/>
    <property type="evidence" value="ECO:0007669"/>
    <property type="project" value="TreeGrafter"/>
</dbReference>
<keyword evidence="5" id="KW-0143">Chaperone</keyword>
<dbReference type="SUPFAM" id="SSF101116">
    <property type="entry name" value="Flagellar export chaperone FliS"/>
    <property type="match status" value="1"/>
</dbReference>
<dbReference type="Pfam" id="PF02561">
    <property type="entry name" value="FliS"/>
    <property type="match status" value="1"/>
</dbReference>
<dbReference type="RefSeq" id="WP_142903235.1">
    <property type="nucleotide sequence ID" value="NZ_ML660089.1"/>
</dbReference>
<evidence type="ECO:0000313" key="6">
    <source>
        <dbReference type="EMBL" id="TQV84155.1"/>
    </source>
</evidence>
<keyword evidence="6" id="KW-0966">Cell projection</keyword>
<keyword evidence="7" id="KW-1185">Reference proteome</keyword>
<reference evidence="6 7" key="1">
    <citation type="submission" date="2019-06" db="EMBL/GenBank/DDBJ databases">
        <title>Whole genome sequence for Cellvibrionaceae sp. R142.</title>
        <authorList>
            <person name="Wang G."/>
        </authorList>
    </citation>
    <scope>NUCLEOTIDE SEQUENCE [LARGE SCALE GENOMIC DNA]</scope>
    <source>
        <strain evidence="6 7">R142</strain>
    </source>
</reference>
<dbReference type="PIRSF" id="PIRSF039090">
    <property type="entry name" value="Flis"/>
    <property type="match status" value="1"/>
</dbReference>
<dbReference type="PANTHER" id="PTHR34773">
    <property type="entry name" value="FLAGELLAR SECRETION CHAPERONE FLIS"/>
    <property type="match status" value="1"/>
</dbReference>
<dbReference type="Gene3D" id="1.20.120.340">
    <property type="entry name" value="Flagellar protein FliS"/>
    <property type="match status" value="1"/>
</dbReference>
<dbReference type="Proteomes" id="UP000319732">
    <property type="component" value="Unassembled WGS sequence"/>
</dbReference>
<evidence type="ECO:0000256" key="1">
    <source>
        <dbReference type="ARBA" id="ARBA00004514"/>
    </source>
</evidence>
<dbReference type="GO" id="GO:0005829">
    <property type="term" value="C:cytosol"/>
    <property type="evidence" value="ECO:0007669"/>
    <property type="project" value="UniProtKB-SubCell"/>
</dbReference>
<dbReference type="AlphaFoldDB" id="A0A545U3V7"/>
<name>A0A545U3V7_9GAMM</name>
<sequence>MNAKAALKSYANVHYQGQVAAADPHRLIRMLYEGALERVAQAKGAMRQKQYDVKAKKVSDAINIIIALRENLDFDQGGDIAYNLDSLYDYLARCLWEGHRANDEAKLDEVAGLLAEVYSAWRQIG</sequence>
<evidence type="ECO:0000256" key="3">
    <source>
        <dbReference type="ARBA" id="ARBA00022490"/>
    </source>
</evidence>
<proteinExistence type="inferred from homology"/>
<evidence type="ECO:0000256" key="2">
    <source>
        <dbReference type="ARBA" id="ARBA00008787"/>
    </source>
</evidence>
<dbReference type="CDD" id="cd16098">
    <property type="entry name" value="FliS"/>
    <property type="match status" value="1"/>
</dbReference>
<comment type="subcellular location">
    <subcellularLocation>
        <location evidence="1">Cytoplasm</location>
        <location evidence="1">Cytosol</location>
    </subcellularLocation>
</comment>
<dbReference type="PANTHER" id="PTHR34773:SF1">
    <property type="entry name" value="FLAGELLAR SECRETION CHAPERONE FLIS"/>
    <property type="match status" value="1"/>
</dbReference>
<gene>
    <name evidence="6" type="primary">fliS</name>
    <name evidence="6" type="ORF">FKG94_05695</name>
</gene>
<dbReference type="InterPro" id="IPR036584">
    <property type="entry name" value="FliS_sf"/>
</dbReference>
<comment type="caution">
    <text evidence="6">The sequence shown here is derived from an EMBL/GenBank/DDBJ whole genome shotgun (WGS) entry which is preliminary data.</text>
</comment>
<organism evidence="6 7">
    <name type="scientific">Exilibacterium tricleocarpae</name>
    <dbReference type="NCBI Taxonomy" id="2591008"/>
    <lineage>
        <taxon>Bacteria</taxon>
        <taxon>Pseudomonadati</taxon>
        <taxon>Pseudomonadota</taxon>
        <taxon>Gammaproteobacteria</taxon>
        <taxon>Cellvibrionales</taxon>
        <taxon>Cellvibrionaceae</taxon>
        <taxon>Exilibacterium</taxon>
    </lineage>
</organism>
<keyword evidence="6" id="KW-0969">Cilium</keyword>
<dbReference type="GO" id="GO:0044780">
    <property type="term" value="P:bacterial-type flagellum assembly"/>
    <property type="evidence" value="ECO:0007669"/>
    <property type="project" value="InterPro"/>
</dbReference>
<dbReference type="InterPro" id="IPR003713">
    <property type="entry name" value="FliS"/>
</dbReference>
<dbReference type="EMBL" id="VHSG01000006">
    <property type="protein sequence ID" value="TQV84155.1"/>
    <property type="molecule type" value="Genomic_DNA"/>
</dbReference>
<accession>A0A545U3V7</accession>
<dbReference type="OrthoDB" id="9792010at2"/>
<comment type="similarity">
    <text evidence="2">Belongs to the FliS family.</text>
</comment>
<keyword evidence="4" id="KW-1005">Bacterial flagellum biogenesis</keyword>
<evidence type="ECO:0000256" key="5">
    <source>
        <dbReference type="ARBA" id="ARBA00023186"/>
    </source>
</evidence>
<evidence type="ECO:0000256" key="4">
    <source>
        <dbReference type="ARBA" id="ARBA00022795"/>
    </source>
</evidence>
<protein>
    <submittedName>
        <fullName evidence="6">Flagellar export chaperone FliS</fullName>
    </submittedName>
</protein>